<dbReference type="Proteomes" id="UP000734854">
    <property type="component" value="Unassembled WGS sequence"/>
</dbReference>
<proteinExistence type="predicted"/>
<evidence type="ECO:0000313" key="3">
    <source>
        <dbReference type="Proteomes" id="UP000734854"/>
    </source>
</evidence>
<organism evidence="2 3">
    <name type="scientific">Zingiber officinale</name>
    <name type="common">Ginger</name>
    <name type="synonym">Amomum zingiber</name>
    <dbReference type="NCBI Taxonomy" id="94328"/>
    <lineage>
        <taxon>Eukaryota</taxon>
        <taxon>Viridiplantae</taxon>
        <taxon>Streptophyta</taxon>
        <taxon>Embryophyta</taxon>
        <taxon>Tracheophyta</taxon>
        <taxon>Spermatophyta</taxon>
        <taxon>Magnoliopsida</taxon>
        <taxon>Liliopsida</taxon>
        <taxon>Zingiberales</taxon>
        <taxon>Zingiberaceae</taxon>
        <taxon>Zingiber</taxon>
    </lineage>
</organism>
<name>A0A8J5KDL0_ZINOF</name>
<gene>
    <name evidence="2" type="ORF">ZIOFF_066101</name>
</gene>
<reference evidence="2 3" key="1">
    <citation type="submission" date="2020-08" db="EMBL/GenBank/DDBJ databases">
        <title>Plant Genome Project.</title>
        <authorList>
            <person name="Zhang R.-G."/>
        </authorList>
    </citation>
    <scope>NUCLEOTIDE SEQUENCE [LARGE SCALE GENOMIC DNA]</scope>
    <source>
        <tissue evidence="2">Rhizome</tissue>
    </source>
</reference>
<feature type="domain" description="MULE transposase" evidence="1">
    <location>
        <begin position="40"/>
        <end position="95"/>
    </location>
</feature>
<sequence>MSNYESNDDVCIEHDSDNEFETDLLDALRKGFLEGCKPSIGFDGCHLKGPYGDVLLSAIGLDGNNQLFPIAFTIVESENKYAWYFFFELLSNFLAGFGKNRE</sequence>
<comment type="caution">
    <text evidence="2">The sequence shown here is derived from an EMBL/GenBank/DDBJ whole genome shotgun (WGS) entry which is preliminary data.</text>
</comment>
<dbReference type="PANTHER" id="PTHR31973:SF187">
    <property type="entry name" value="MUTATOR TRANSPOSASE MUDRA PROTEIN"/>
    <property type="match status" value="1"/>
</dbReference>
<keyword evidence="3" id="KW-1185">Reference proteome</keyword>
<dbReference type="InterPro" id="IPR018289">
    <property type="entry name" value="MULE_transposase_dom"/>
</dbReference>
<protein>
    <recommendedName>
        <fullName evidence="1">MULE transposase domain-containing protein</fullName>
    </recommendedName>
</protein>
<dbReference type="Pfam" id="PF10551">
    <property type="entry name" value="MULE"/>
    <property type="match status" value="1"/>
</dbReference>
<dbReference type="EMBL" id="JACMSC010000018">
    <property type="protein sequence ID" value="KAG6476853.1"/>
    <property type="molecule type" value="Genomic_DNA"/>
</dbReference>
<evidence type="ECO:0000259" key="1">
    <source>
        <dbReference type="Pfam" id="PF10551"/>
    </source>
</evidence>
<evidence type="ECO:0000313" key="2">
    <source>
        <dbReference type="EMBL" id="KAG6476853.1"/>
    </source>
</evidence>
<accession>A0A8J5KDL0</accession>
<dbReference type="PANTHER" id="PTHR31973">
    <property type="entry name" value="POLYPROTEIN, PUTATIVE-RELATED"/>
    <property type="match status" value="1"/>
</dbReference>
<dbReference type="AlphaFoldDB" id="A0A8J5KDL0"/>